<proteinExistence type="predicted"/>
<dbReference type="PROSITE" id="PS50943">
    <property type="entry name" value="HTH_CROC1"/>
    <property type="match status" value="1"/>
</dbReference>
<evidence type="ECO:0000313" key="3">
    <source>
        <dbReference type="EMBL" id="TWE17045.1"/>
    </source>
</evidence>
<dbReference type="InterPro" id="IPR010982">
    <property type="entry name" value="Lambda_DNA-bd_dom_sf"/>
</dbReference>
<dbReference type="GO" id="GO:0003677">
    <property type="term" value="F:DNA binding"/>
    <property type="evidence" value="ECO:0007669"/>
    <property type="project" value="UniProtKB-KW"/>
</dbReference>
<protein>
    <submittedName>
        <fullName evidence="3">DNA-binding XRE family transcriptional regulator</fullName>
    </submittedName>
</protein>
<evidence type="ECO:0000313" key="4">
    <source>
        <dbReference type="Proteomes" id="UP000318416"/>
    </source>
</evidence>
<dbReference type="CDD" id="cd00093">
    <property type="entry name" value="HTH_XRE"/>
    <property type="match status" value="1"/>
</dbReference>
<sequence length="122" mass="13027">MTDLGVAAANTIIVNLYERIGQRTKESREARGFTQQQLARAIGLTRASVGNIEAGHQRPQLHILIAIAQALGLSLFDLLGDGELPALAPVLPAPTTQLRTRLTEARNGIDALLRALPTGAQQ</sequence>
<name>A0A561EN52_9ACTN</name>
<dbReference type="Proteomes" id="UP000318416">
    <property type="component" value="Unassembled WGS sequence"/>
</dbReference>
<organism evidence="3 4">
    <name type="scientific">Kitasatospora atroaurantiaca</name>
    <dbReference type="NCBI Taxonomy" id="285545"/>
    <lineage>
        <taxon>Bacteria</taxon>
        <taxon>Bacillati</taxon>
        <taxon>Actinomycetota</taxon>
        <taxon>Actinomycetes</taxon>
        <taxon>Kitasatosporales</taxon>
        <taxon>Streptomycetaceae</taxon>
        <taxon>Kitasatospora</taxon>
    </lineage>
</organism>
<dbReference type="Pfam" id="PF01381">
    <property type="entry name" value="HTH_3"/>
    <property type="match status" value="1"/>
</dbReference>
<dbReference type="SMART" id="SM00530">
    <property type="entry name" value="HTH_XRE"/>
    <property type="match status" value="1"/>
</dbReference>
<comment type="caution">
    <text evidence="3">The sequence shown here is derived from an EMBL/GenBank/DDBJ whole genome shotgun (WGS) entry which is preliminary data.</text>
</comment>
<dbReference type="InterPro" id="IPR001387">
    <property type="entry name" value="Cro/C1-type_HTH"/>
</dbReference>
<evidence type="ECO:0000259" key="2">
    <source>
        <dbReference type="PROSITE" id="PS50943"/>
    </source>
</evidence>
<evidence type="ECO:0000256" key="1">
    <source>
        <dbReference type="ARBA" id="ARBA00023125"/>
    </source>
</evidence>
<dbReference type="PANTHER" id="PTHR46558:SF3">
    <property type="entry name" value="TRANSCRIPTIONAL REGULATOR"/>
    <property type="match status" value="1"/>
</dbReference>
<dbReference type="RefSeq" id="WP_170290546.1">
    <property type="nucleotide sequence ID" value="NZ_BAAABR010000089.1"/>
</dbReference>
<dbReference type="EMBL" id="VIVR01000001">
    <property type="protein sequence ID" value="TWE17045.1"/>
    <property type="molecule type" value="Genomic_DNA"/>
</dbReference>
<dbReference type="PANTHER" id="PTHR46558">
    <property type="entry name" value="TRACRIPTIONAL REGULATORY PROTEIN-RELATED-RELATED"/>
    <property type="match status" value="1"/>
</dbReference>
<feature type="domain" description="HTH cro/C1-type" evidence="2">
    <location>
        <begin position="25"/>
        <end position="78"/>
    </location>
</feature>
<dbReference type="AlphaFoldDB" id="A0A561EN52"/>
<dbReference type="SUPFAM" id="SSF47413">
    <property type="entry name" value="lambda repressor-like DNA-binding domains"/>
    <property type="match status" value="1"/>
</dbReference>
<keyword evidence="1 3" id="KW-0238">DNA-binding</keyword>
<accession>A0A561EN52</accession>
<dbReference type="Gene3D" id="1.10.260.40">
    <property type="entry name" value="lambda repressor-like DNA-binding domains"/>
    <property type="match status" value="1"/>
</dbReference>
<reference evidence="3 4" key="1">
    <citation type="submission" date="2019-06" db="EMBL/GenBank/DDBJ databases">
        <title>Sequencing the genomes of 1000 actinobacteria strains.</title>
        <authorList>
            <person name="Klenk H.-P."/>
        </authorList>
    </citation>
    <scope>NUCLEOTIDE SEQUENCE [LARGE SCALE GENOMIC DNA]</scope>
    <source>
        <strain evidence="3 4">DSM 41649</strain>
    </source>
</reference>
<gene>
    <name evidence="3" type="ORF">FB465_2049</name>
</gene>
<keyword evidence="4" id="KW-1185">Reference proteome</keyword>